<evidence type="ECO:0000313" key="2">
    <source>
        <dbReference type="EMBL" id="KAA6393588.1"/>
    </source>
</evidence>
<organism evidence="2 3">
    <name type="scientific">Streblomastix strix</name>
    <dbReference type="NCBI Taxonomy" id="222440"/>
    <lineage>
        <taxon>Eukaryota</taxon>
        <taxon>Metamonada</taxon>
        <taxon>Preaxostyla</taxon>
        <taxon>Oxymonadida</taxon>
        <taxon>Streblomastigidae</taxon>
        <taxon>Streblomastix</taxon>
    </lineage>
</organism>
<feature type="compositionally biased region" description="Acidic residues" evidence="1">
    <location>
        <begin position="257"/>
        <end position="288"/>
    </location>
</feature>
<dbReference type="InterPro" id="IPR012337">
    <property type="entry name" value="RNaseH-like_sf"/>
</dbReference>
<accession>A0A5J4WFC9</accession>
<protein>
    <submittedName>
        <fullName evidence="2">Uncharacterized protein</fullName>
    </submittedName>
</protein>
<dbReference type="SUPFAM" id="SSF53098">
    <property type="entry name" value="Ribonuclease H-like"/>
    <property type="match status" value="1"/>
</dbReference>
<gene>
    <name evidence="2" type="ORF">EZS28_010886</name>
</gene>
<evidence type="ECO:0000313" key="3">
    <source>
        <dbReference type="Proteomes" id="UP000324800"/>
    </source>
</evidence>
<feature type="region of interest" description="Disordered" evidence="1">
    <location>
        <begin position="316"/>
        <end position="336"/>
    </location>
</feature>
<feature type="region of interest" description="Disordered" evidence="1">
    <location>
        <begin position="1"/>
        <end position="26"/>
    </location>
</feature>
<feature type="compositionally biased region" description="Basic and acidic residues" evidence="1">
    <location>
        <begin position="316"/>
        <end position="330"/>
    </location>
</feature>
<feature type="compositionally biased region" description="Acidic residues" evidence="1">
    <location>
        <begin position="1"/>
        <end position="22"/>
    </location>
</feature>
<dbReference type="EMBL" id="SNRW01002191">
    <property type="protein sequence ID" value="KAA6393588.1"/>
    <property type="molecule type" value="Genomic_DNA"/>
</dbReference>
<dbReference type="Proteomes" id="UP000324800">
    <property type="component" value="Unassembled WGS sequence"/>
</dbReference>
<comment type="caution">
    <text evidence="2">The sequence shown here is derived from an EMBL/GenBank/DDBJ whole genome shotgun (WGS) entry which is preliminary data.</text>
</comment>
<feature type="compositionally biased region" description="Polar residues" evidence="1">
    <location>
        <begin position="235"/>
        <end position="246"/>
    </location>
</feature>
<sequence>MQREDEMEESDEDLINNDDQDENLNNPYEKDTVAHYTYHGANVLPFYSHCFVHKANLIIKQASNLYGRLARRIKSIIKLGKILRKRDMRKLFGAVSPDYMKHRWLSLSTIINFLIKHKLQIENQTKIDITPLIASFRLIQPILHFNTSVEGDMKSVSVVIPHAMQAIRQYDQLFKVIDNDKDKKVISYIILQIRDEIIYDKVAICAYQLSSNGLQLMYMDTFLATEIDQKDKNLKNSPILTGQMDTSYPIHQVQSQEESDDDESSSTTSEEEESEDEQNELIDSEFVDNQQLDDEDLELKDVEIKLKEIEKRIDHNQSKMEKDKQNNEKEEQSEDDLDDEIKLIKIVTPTDVINGIRYAITLERIEEEVKELITKKYIRKSAEEIQSMIDEFHKLWTKDNKSPHQSHLKDGERSFWGGW</sequence>
<evidence type="ECO:0000256" key="1">
    <source>
        <dbReference type="SAM" id="MobiDB-lite"/>
    </source>
</evidence>
<feature type="region of interest" description="Disordered" evidence="1">
    <location>
        <begin position="235"/>
        <end position="288"/>
    </location>
</feature>
<name>A0A5J4WFC9_9EUKA</name>
<reference evidence="2 3" key="1">
    <citation type="submission" date="2019-03" db="EMBL/GenBank/DDBJ databases">
        <title>Single cell metagenomics reveals metabolic interactions within the superorganism composed of flagellate Streblomastix strix and complex community of Bacteroidetes bacteria on its surface.</title>
        <authorList>
            <person name="Treitli S.C."/>
            <person name="Kolisko M."/>
            <person name="Husnik F."/>
            <person name="Keeling P."/>
            <person name="Hampl V."/>
        </authorList>
    </citation>
    <scope>NUCLEOTIDE SEQUENCE [LARGE SCALE GENOMIC DNA]</scope>
    <source>
        <strain evidence="2">ST1C</strain>
    </source>
</reference>
<proteinExistence type="predicted"/>
<dbReference type="AlphaFoldDB" id="A0A5J4WFC9"/>